<dbReference type="AlphaFoldDB" id="A0AAN9BV72"/>
<feature type="transmembrane region" description="Helical" evidence="6">
    <location>
        <begin position="381"/>
        <end position="401"/>
    </location>
</feature>
<name>A0AAN9BV72_9CAEN</name>
<dbReference type="Gene3D" id="1.20.1250.20">
    <property type="entry name" value="MFS general substrate transporter like domains"/>
    <property type="match status" value="2"/>
</dbReference>
<comment type="subcellular location">
    <subcellularLocation>
        <location evidence="1">Membrane</location>
        <topology evidence="1">Multi-pass membrane protein</topology>
    </subcellularLocation>
</comment>
<dbReference type="GO" id="GO:0016020">
    <property type="term" value="C:membrane"/>
    <property type="evidence" value="ECO:0007669"/>
    <property type="project" value="UniProtKB-SubCell"/>
</dbReference>
<feature type="transmembrane region" description="Helical" evidence="6">
    <location>
        <begin position="465"/>
        <end position="483"/>
    </location>
</feature>
<proteinExistence type="predicted"/>
<keyword evidence="3 6" id="KW-1133">Transmembrane helix</keyword>
<feature type="transmembrane region" description="Helical" evidence="6">
    <location>
        <begin position="410"/>
        <end position="428"/>
    </location>
</feature>
<feature type="transmembrane region" description="Helical" evidence="6">
    <location>
        <begin position="282"/>
        <end position="310"/>
    </location>
</feature>
<evidence type="ECO:0000256" key="5">
    <source>
        <dbReference type="SAM" id="MobiDB-lite"/>
    </source>
</evidence>
<evidence type="ECO:0000256" key="2">
    <source>
        <dbReference type="ARBA" id="ARBA00022692"/>
    </source>
</evidence>
<feature type="transmembrane region" description="Helical" evidence="6">
    <location>
        <begin position="12"/>
        <end position="35"/>
    </location>
</feature>
<protein>
    <submittedName>
        <fullName evidence="7">Uncharacterized protein</fullName>
    </submittedName>
</protein>
<feature type="region of interest" description="Disordered" evidence="5">
    <location>
        <begin position="535"/>
        <end position="560"/>
    </location>
</feature>
<evidence type="ECO:0000256" key="4">
    <source>
        <dbReference type="ARBA" id="ARBA00023136"/>
    </source>
</evidence>
<feature type="transmembrane region" description="Helical" evidence="6">
    <location>
        <begin position="340"/>
        <end position="361"/>
    </location>
</feature>
<feature type="transmembrane region" description="Helical" evidence="6">
    <location>
        <begin position="119"/>
        <end position="141"/>
    </location>
</feature>
<organism evidence="7 8">
    <name type="scientific">Littorina saxatilis</name>
    <dbReference type="NCBI Taxonomy" id="31220"/>
    <lineage>
        <taxon>Eukaryota</taxon>
        <taxon>Metazoa</taxon>
        <taxon>Spiralia</taxon>
        <taxon>Lophotrochozoa</taxon>
        <taxon>Mollusca</taxon>
        <taxon>Gastropoda</taxon>
        <taxon>Caenogastropoda</taxon>
        <taxon>Littorinimorpha</taxon>
        <taxon>Littorinoidea</taxon>
        <taxon>Littorinidae</taxon>
        <taxon>Littorina</taxon>
    </lineage>
</organism>
<dbReference type="Proteomes" id="UP001374579">
    <property type="component" value="Unassembled WGS sequence"/>
</dbReference>
<evidence type="ECO:0000313" key="8">
    <source>
        <dbReference type="Proteomes" id="UP001374579"/>
    </source>
</evidence>
<keyword evidence="4 6" id="KW-0472">Membrane</keyword>
<dbReference type="PANTHER" id="PTHR23507:SF1">
    <property type="entry name" value="FI18259P1-RELATED"/>
    <property type="match status" value="1"/>
</dbReference>
<dbReference type="PANTHER" id="PTHR23507">
    <property type="entry name" value="ZGC:174356"/>
    <property type="match status" value="1"/>
</dbReference>
<dbReference type="InterPro" id="IPR036259">
    <property type="entry name" value="MFS_trans_sf"/>
</dbReference>
<evidence type="ECO:0000256" key="1">
    <source>
        <dbReference type="ARBA" id="ARBA00004141"/>
    </source>
</evidence>
<accession>A0AAN9BV72</accession>
<sequence>MAEGKSKLSCFLRLRGQAFLVTIFLKAIATGMFVAQSQYLYRRVASTYTDDLTSLENITSDDTCGAAHVNTSSEEYKIYAKISEETASWTMYLNLCGGIPPIFTILILGAYSDQVGRRFLFLVSISGAAVKGVLMSVIIFFDLHVVFLLLGDFVEGVTGGYASLTIASFSYTSDMHTPEMEMKAMDRRTSHVNKDGSIRGKSKVTGLYDASQPTQNGAEDNPAFESEIKAHQTNKKTHSAEDTATTATDTPAYDSNRAVRVLAIECFHTASAGVIQLTNGYFIAYAGFFYVILTGTLILIIDLVFTWFAIQNAESQVRKKGSILAPLKIVVRAIRQPRKLVAFIMCNLAIMLIVLGDGGLIRTMPIYQMSPPFCWSSVQIGWFNSEFYFATLLAVPFLLLLKCWGLSEPTMAGIGTTINALGTAIYALANVYSWVFYIVAVMTVPGMLAYAFTRTITSRLAGPEAVGAMFAFTSLVEQTMWLIGSVTGSAVYLDTVSKLHSAVFIYFASVYFLAALIYFFEGCVERRLSPFSEDPENIEADSGANPEAVLAEDETKEVRL</sequence>
<feature type="compositionally biased region" description="Acidic residues" evidence="5">
    <location>
        <begin position="550"/>
        <end position="560"/>
    </location>
</feature>
<feature type="transmembrane region" description="Helical" evidence="6">
    <location>
        <begin position="91"/>
        <end position="112"/>
    </location>
</feature>
<feature type="region of interest" description="Disordered" evidence="5">
    <location>
        <begin position="230"/>
        <end position="249"/>
    </location>
</feature>
<feature type="transmembrane region" description="Helical" evidence="6">
    <location>
        <begin position="434"/>
        <end position="453"/>
    </location>
</feature>
<comment type="caution">
    <text evidence="7">The sequence shown here is derived from an EMBL/GenBank/DDBJ whole genome shotgun (WGS) entry which is preliminary data.</text>
</comment>
<keyword evidence="2 6" id="KW-0812">Transmembrane</keyword>
<evidence type="ECO:0000313" key="7">
    <source>
        <dbReference type="EMBL" id="KAK7111699.1"/>
    </source>
</evidence>
<dbReference type="GO" id="GO:0022857">
    <property type="term" value="F:transmembrane transporter activity"/>
    <property type="evidence" value="ECO:0007669"/>
    <property type="project" value="TreeGrafter"/>
</dbReference>
<evidence type="ECO:0000256" key="6">
    <source>
        <dbReference type="SAM" id="Phobius"/>
    </source>
</evidence>
<dbReference type="SUPFAM" id="SSF103473">
    <property type="entry name" value="MFS general substrate transporter"/>
    <property type="match status" value="2"/>
</dbReference>
<evidence type="ECO:0000256" key="3">
    <source>
        <dbReference type="ARBA" id="ARBA00022989"/>
    </source>
</evidence>
<feature type="transmembrane region" description="Helical" evidence="6">
    <location>
        <begin position="503"/>
        <end position="520"/>
    </location>
</feature>
<reference evidence="7 8" key="1">
    <citation type="submission" date="2024-02" db="EMBL/GenBank/DDBJ databases">
        <title>Chromosome-scale genome assembly of the rough periwinkle Littorina saxatilis.</title>
        <authorList>
            <person name="De Jode A."/>
            <person name="Faria R."/>
            <person name="Formenti G."/>
            <person name="Sims Y."/>
            <person name="Smith T.P."/>
            <person name="Tracey A."/>
            <person name="Wood J.M.D."/>
            <person name="Zagrodzka Z.B."/>
            <person name="Johannesson K."/>
            <person name="Butlin R.K."/>
            <person name="Leder E.H."/>
        </authorList>
    </citation>
    <scope>NUCLEOTIDE SEQUENCE [LARGE SCALE GENOMIC DNA]</scope>
    <source>
        <strain evidence="7">Snail1</strain>
        <tissue evidence="7">Muscle</tissue>
    </source>
</reference>
<dbReference type="EMBL" id="JBAMIC010000002">
    <property type="protein sequence ID" value="KAK7111699.1"/>
    <property type="molecule type" value="Genomic_DNA"/>
</dbReference>
<keyword evidence="8" id="KW-1185">Reference proteome</keyword>
<gene>
    <name evidence="7" type="ORF">V1264_011288</name>
</gene>